<dbReference type="Proteomes" id="UP000320857">
    <property type="component" value="Unassembled WGS sequence"/>
</dbReference>
<feature type="region of interest" description="Disordered" evidence="1">
    <location>
        <begin position="189"/>
        <end position="229"/>
    </location>
</feature>
<dbReference type="EMBL" id="VJYK02000196">
    <property type="protein sequence ID" value="MQS03719.1"/>
    <property type="molecule type" value="Genomic_DNA"/>
</dbReference>
<name>A0A5P0YZ10_9ACTN</name>
<organism evidence="3 4">
    <name type="scientific">Streptomyces alkaliterrae</name>
    <dbReference type="NCBI Taxonomy" id="2213162"/>
    <lineage>
        <taxon>Bacteria</taxon>
        <taxon>Bacillati</taxon>
        <taxon>Actinomycetota</taxon>
        <taxon>Actinomycetes</taxon>
        <taxon>Kitasatosporales</taxon>
        <taxon>Streptomycetaceae</taxon>
        <taxon>Streptomyces</taxon>
    </lineage>
</organism>
<dbReference type="Proteomes" id="UP000517765">
    <property type="component" value="Unassembled WGS sequence"/>
</dbReference>
<comment type="caution">
    <text evidence="3">The sequence shown here is derived from an EMBL/GenBank/DDBJ whole genome shotgun (WGS) entry which is preliminary data.</text>
</comment>
<proteinExistence type="predicted"/>
<dbReference type="AlphaFoldDB" id="A0A5P0YZ10"/>
<reference evidence="2" key="3">
    <citation type="journal article" name="Syst. Appl. Microbiol.">
        <title>Streptomyces alkaliterrae sp. nov., isolated from an alkaline soil, and emended descriptions of Streptomyces alkaliphilus, Streptomyces calidiresistens and Streptomyces durbertensis.</title>
        <authorList>
            <person name="Swiecimska M."/>
            <person name="Golinska P."/>
            <person name="Nouioui I."/>
            <person name="Wypij M."/>
            <person name="Rai M."/>
            <person name="Sangal V."/>
            <person name="Goodfellow M."/>
        </authorList>
    </citation>
    <scope>NUCLEOTIDE SEQUENCE</scope>
    <source>
        <strain evidence="2">OF8</strain>
    </source>
</reference>
<evidence type="ECO:0000256" key="1">
    <source>
        <dbReference type="SAM" id="MobiDB-lite"/>
    </source>
</evidence>
<dbReference type="OrthoDB" id="9799092at2"/>
<evidence type="ECO:0000313" key="5">
    <source>
        <dbReference type="Proteomes" id="UP000517765"/>
    </source>
</evidence>
<reference evidence="3 4" key="1">
    <citation type="submission" date="2019-10" db="EMBL/GenBank/DDBJ databases">
        <title>Streptomyces sp. nov., a novel actinobacterium isolated from alkaline environment.</title>
        <authorList>
            <person name="Golinska P."/>
        </authorList>
    </citation>
    <scope>NUCLEOTIDE SEQUENCE [LARGE SCALE GENOMIC DNA]</scope>
    <source>
        <strain evidence="3 4">OF1</strain>
    </source>
</reference>
<accession>A0A5P0YZ10</accession>
<evidence type="ECO:0000313" key="3">
    <source>
        <dbReference type="EMBL" id="MQS03719.1"/>
    </source>
</evidence>
<sequence length="229" mass="25269">MTAPARGSRPCPIIWVNGAFGSGKTTLVKELRSRRPEALVYDPEMVGFVLRKIVDVPTGDFQDLRLWRRQVAELAVGLVEEYRRPVLVPMTLVDPAYVDEIFGALKASDIEVHHFFLRVPPIELEKRIDGRTFFPADPEREEQVRQWAKARIERCTAAADALPHDTHFLDGKLAPAELADRILASVPLLNAPGGGPQGPAVSGGSHTEQSWAKSTRRGSKSASRSSQGR</sequence>
<dbReference type="Pfam" id="PF13671">
    <property type="entry name" value="AAA_33"/>
    <property type="match status" value="1"/>
</dbReference>
<evidence type="ECO:0000313" key="4">
    <source>
        <dbReference type="Proteomes" id="UP000320857"/>
    </source>
</evidence>
<gene>
    <name evidence="3" type="ORF">FNX44_017950</name>
    <name evidence="2" type="ORF">H3147_10350</name>
</gene>
<reference evidence="5" key="2">
    <citation type="submission" date="2020-05" db="EMBL/GenBank/DDBJ databases">
        <title>Classification of alakaliphilic streptomycetes isolated from an alkaline soil next to Lonar Crater, India and a proposal for the recognition of Streptomyces alkaliterrae sp. nov.</title>
        <authorList>
            <person name="Golinska P."/>
        </authorList>
    </citation>
    <scope>NUCLEOTIDE SEQUENCE [LARGE SCALE GENOMIC DNA]</scope>
    <source>
        <strain evidence="5">OF8</strain>
    </source>
</reference>
<dbReference type="Gene3D" id="3.40.50.300">
    <property type="entry name" value="P-loop containing nucleotide triphosphate hydrolases"/>
    <property type="match status" value="1"/>
</dbReference>
<feature type="compositionally biased region" description="Polar residues" evidence="1">
    <location>
        <begin position="220"/>
        <end position="229"/>
    </location>
</feature>
<protein>
    <submittedName>
        <fullName evidence="3">AAA family ATPase</fullName>
    </submittedName>
</protein>
<evidence type="ECO:0000313" key="2">
    <source>
        <dbReference type="EMBL" id="MBB1259237.1"/>
    </source>
</evidence>
<dbReference type="SUPFAM" id="SSF52540">
    <property type="entry name" value="P-loop containing nucleoside triphosphate hydrolases"/>
    <property type="match status" value="1"/>
</dbReference>
<dbReference type="EMBL" id="JABJXA010000047">
    <property type="protein sequence ID" value="MBB1259237.1"/>
    <property type="molecule type" value="Genomic_DNA"/>
</dbReference>
<dbReference type="InterPro" id="IPR027417">
    <property type="entry name" value="P-loop_NTPase"/>
</dbReference>
<keyword evidence="4" id="KW-1185">Reference proteome</keyword>